<evidence type="ECO:0000256" key="15">
    <source>
        <dbReference type="ARBA" id="ARBA00023002"/>
    </source>
</evidence>
<evidence type="ECO:0000256" key="18">
    <source>
        <dbReference type="ARBA" id="ARBA00023136"/>
    </source>
</evidence>
<dbReference type="Gene3D" id="1.10.760.10">
    <property type="entry name" value="Cytochrome c-like domain"/>
    <property type="match status" value="2"/>
</dbReference>
<dbReference type="GO" id="GO:0005506">
    <property type="term" value="F:iron ion binding"/>
    <property type="evidence" value="ECO:0007669"/>
    <property type="project" value="InterPro"/>
</dbReference>
<keyword evidence="12 19" id="KW-0375">Hydrogen ion transport</keyword>
<evidence type="ECO:0000256" key="11">
    <source>
        <dbReference type="ARBA" id="ARBA00022737"/>
    </source>
</evidence>
<evidence type="ECO:0000256" key="6">
    <source>
        <dbReference type="ARBA" id="ARBA00022519"/>
    </source>
</evidence>
<dbReference type="InterPro" id="IPR036909">
    <property type="entry name" value="Cyt_c-like_dom_sf"/>
</dbReference>
<keyword evidence="8 19" id="KW-0679">Respiratory chain</keyword>
<dbReference type="UniPathway" id="UPA00705"/>
<comment type="subunit">
    <text evidence="19">Component of the cbb3-type cytochrome c oxidase.</text>
</comment>
<dbReference type="InterPro" id="IPR050597">
    <property type="entry name" value="Cytochrome_c_Oxidase_Subunit"/>
</dbReference>
<dbReference type="InterPro" id="IPR032858">
    <property type="entry name" value="CcoP_N"/>
</dbReference>
<evidence type="ECO:0000256" key="7">
    <source>
        <dbReference type="ARBA" id="ARBA00022617"/>
    </source>
</evidence>
<dbReference type="Proteomes" id="UP000474957">
    <property type="component" value="Unassembled WGS sequence"/>
</dbReference>
<keyword evidence="17 19" id="KW-0406">Ion transport</keyword>
<feature type="binding site" description="axial binding residue" evidence="20">
    <location>
        <position position="186"/>
    </location>
    <ligand>
        <name>heme c</name>
        <dbReference type="ChEBI" id="CHEBI:61717"/>
        <label>2</label>
    </ligand>
    <ligandPart>
        <name>Fe</name>
        <dbReference type="ChEBI" id="CHEBI:18248"/>
    </ligandPart>
</feature>
<dbReference type="PRINTS" id="PR00605">
    <property type="entry name" value="CYTCHROMECIC"/>
</dbReference>
<evidence type="ECO:0000256" key="4">
    <source>
        <dbReference type="ARBA" id="ARBA00022448"/>
    </source>
</evidence>
<feature type="domain" description="Cytochrome c" evidence="24">
    <location>
        <begin position="122"/>
        <end position="208"/>
    </location>
</feature>
<evidence type="ECO:0000256" key="22">
    <source>
        <dbReference type="SAM" id="MobiDB-lite"/>
    </source>
</evidence>
<dbReference type="PROSITE" id="PS51007">
    <property type="entry name" value="CYTC"/>
    <property type="match status" value="2"/>
</dbReference>
<evidence type="ECO:0000259" key="24">
    <source>
        <dbReference type="PROSITE" id="PS51007"/>
    </source>
</evidence>
<keyword evidence="16 19" id="KW-0408">Iron</keyword>
<dbReference type="PANTHER" id="PTHR33751:SF1">
    <property type="entry name" value="CBB3-TYPE CYTOCHROME C OXIDASE SUBUNIT FIXP"/>
    <property type="match status" value="1"/>
</dbReference>
<evidence type="ECO:0000256" key="12">
    <source>
        <dbReference type="ARBA" id="ARBA00022781"/>
    </source>
</evidence>
<dbReference type="GO" id="GO:1902600">
    <property type="term" value="P:proton transmembrane transport"/>
    <property type="evidence" value="ECO:0007669"/>
    <property type="project" value="UniProtKB-KW"/>
</dbReference>
<feature type="binding site" description="axial binding residue" evidence="20">
    <location>
        <position position="271"/>
    </location>
    <ligand>
        <name>heme c</name>
        <dbReference type="ChEBI" id="CHEBI:61717"/>
        <label>1</label>
    </ligand>
    <ligandPart>
        <name>Fe</name>
        <dbReference type="ChEBI" id="CHEBI:18248"/>
    </ligandPart>
</feature>
<evidence type="ECO:0000256" key="3">
    <source>
        <dbReference type="ARBA" id="ARBA00006113"/>
    </source>
</evidence>
<proteinExistence type="inferred from homology"/>
<evidence type="ECO:0000256" key="14">
    <source>
        <dbReference type="ARBA" id="ARBA00022989"/>
    </source>
</evidence>
<dbReference type="GO" id="GO:0016491">
    <property type="term" value="F:oxidoreductase activity"/>
    <property type="evidence" value="ECO:0007669"/>
    <property type="project" value="UniProtKB-KW"/>
</dbReference>
<keyword evidence="10 19" id="KW-0479">Metal-binding</keyword>
<evidence type="ECO:0000256" key="13">
    <source>
        <dbReference type="ARBA" id="ARBA00022982"/>
    </source>
</evidence>
<evidence type="ECO:0000256" key="21">
    <source>
        <dbReference type="PIRSR" id="PIRSR000006-2"/>
    </source>
</evidence>
<keyword evidence="9 23" id="KW-0812">Transmembrane</keyword>
<dbReference type="GO" id="GO:0020037">
    <property type="term" value="F:heme binding"/>
    <property type="evidence" value="ECO:0007669"/>
    <property type="project" value="InterPro"/>
</dbReference>
<keyword evidence="5 19" id="KW-1003">Cell membrane</keyword>
<dbReference type="InterPro" id="IPR004678">
    <property type="entry name" value="Cyt_c_oxidase_cbb3_su3"/>
</dbReference>
<evidence type="ECO:0000256" key="2">
    <source>
        <dbReference type="ARBA" id="ARBA00004673"/>
    </source>
</evidence>
<keyword evidence="4 19" id="KW-0813">Transport</keyword>
<dbReference type="EMBL" id="WIND01000027">
    <property type="protein sequence ID" value="MSU91842.1"/>
    <property type="molecule type" value="Genomic_DNA"/>
</dbReference>
<dbReference type="AlphaFoldDB" id="A0A6L5Z7C0"/>
<dbReference type="PANTHER" id="PTHR33751">
    <property type="entry name" value="CBB3-TYPE CYTOCHROME C OXIDASE SUBUNIT FIXP"/>
    <property type="match status" value="1"/>
</dbReference>
<keyword evidence="6 19" id="KW-0997">Cell inner membrane</keyword>
<dbReference type="InterPro" id="IPR008168">
    <property type="entry name" value="Cyt_C_IC"/>
</dbReference>
<evidence type="ECO:0000256" key="5">
    <source>
        <dbReference type="ARBA" id="ARBA00022475"/>
    </source>
</evidence>
<comment type="caution">
    <text evidence="25">The sequence shown here is derived from an EMBL/GenBank/DDBJ whole genome shotgun (WGS) entry which is preliminary data.</text>
</comment>
<dbReference type="Pfam" id="PF14715">
    <property type="entry name" value="FixP_N"/>
    <property type="match status" value="1"/>
</dbReference>
<dbReference type="GO" id="GO:0009055">
    <property type="term" value="F:electron transfer activity"/>
    <property type="evidence" value="ECO:0007669"/>
    <property type="project" value="InterPro"/>
</dbReference>
<dbReference type="InterPro" id="IPR038414">
    <property type="entry name" value="CcoP_N_sf"/>
</dbReference>
<dbReference type="SUPFAM" id="SSF46626">
    <property type="entry name" value="Cytochrome c"/>
    <property type="match status" value="2"/>
</dbReference>
<feature type="region of interest" description="Disordered" evidence="22">
    <location>
        <begin position="1"/>
        <end position="24"/>
    </location>
</feature>
<evidence type="ECO:0000256" key="9">
    <source>
        <dbReference type="ARBA" id="ARBA00022692"/>
    </source>
</evidence>
<dbReference type="Gene3D" id="6.10.280.130">
    <property type="match status" value="1"/>
</dbReference>
<gene>
    <name evidence="25" type="primary">ccoP</name>
    <name evidence="25" type="ORF">GE300_19900</name>
</gene>
<feature type="binding site" description="covalent" evidence="21">
    <location>
        <position position="229"/>
    </location>
    <ligand>
        <name>heme c</name>
        <dbReference type="ChEBI" id="CHEBI:61717"/>
        <label>2</label>
    </ligand>
</feature>
<keyword evidence="14 23" id="KW-1133">Transmembrane helix</keyword>
<feature type="binding site" description="axial binding residue" evidence="20">
    <location>
        <position position="139"/>
    </location>
    <ligand>
        <name>heme c</name>
        <dbReference type="ChEBI" id="CHEBI:61717"/>
        <label>1</label>
    </ligand>
    <ligandPart>
        <name>Fe</name>
        <dbReference type="ChEBI" id="CHEBI:18248"/>
    </ligandPart>
</feature>
<comment type="pathway">
    <text evidence="2 19">Energy metabolism; oxidative phosphorylation.</text>
</comment>
<protein>
    <recommendedName>
        <fullName evidence="19">Cbb3-type cytochrome c oxidase subunit</fullName>
    </recommendedName>
</protein>
<evidence type="ECO:0000256" key="17">
    <source>
        <dbReference type="ARBA" id="ARBA00023065"/>
    </source>
</evidence>
<feature type="binding site" description="axial binding residue" evidence="20">
    <location>
        <position position="230"/>
    </location>
    <ligand>
        <name>heme c</name>
        <dbReference type="ChEBI" id="CHEBI:61717"/>
        <label>2</label>
    </ligand>
    <ligandPart>
        <name>Fe</name>
        <dbReference type="ChEBI" id="CHEBI:18248"/>
    </ligandPart>
</feature>
<dbReference type="GO" id="GO:0005886">
    <property type="term" value="C:plasma membrane"/>
    <property type="evidence" value="ECO:0007669"/>
    <property type="project" value="UniProtKB-SubCell"/>
</dbReference>
<dbReference type="PIRSF" id="PIRSF000006">
    <property type="entry name" value="Cbb3-Cox_fixP"/>
    <property type="match status" value="1"/>
</dbReference>
<dbReference type="Pfam" id="PF13442">
    <property type="entry name" value="Cytochrome_CBB3"/>
    <property type="match status" value="1"/>
</dbReference>
<comment type="similarity">
    <text evidence="3 19">Belongs to the CcoP / FixP family.</text>
</comment>
<comment type="function">
    <text evidence="19">C-type cytochrome. Part of the cbb3-type cytochrome c oxidase complex.</text>
</comment>
<sequence length="302" mass="32619">MTTDPKALPGADPHTGNRDIDPVTGYDTTGHDWGGIRELNTPFPKVALIALVITVVYSIIAWILLPAWPLGRDYTRGLLGLDQNEMAMESLGRVETRRETWLAAFDDPDFDAIAADEALMARARPAAERLYQDNCAACHGTEGMGGPGFPVLSDDYWLWGGDPETIATTLQVGINATHPDTRWAQMPAFDWMERSDRHALAGYVSDLSGGRADHDGPAAVLFEENCVACHGERGRGGLMNGAPALTDDAVIYGQDEASVMDTLRNGRQGLMPYWSDRLSDAEINLLAVYVAGLGDDTTGGTP</sequence>
<evidence type="ECO:0000256" key="8">
    <source>
        <dbReference type="ARBA" id="ARBA00022660"/>
    </source>
</evidence>
<feature type="transmembrane region" description="Helical" evidence="23">
    <location>
        <begin position="46"/>
        <end position="68"/>
    </location>
</feature>
<dbReference type="NCBIfam" id="TIGR00782">
    <property type="entry name" value="ccoP"/>
    <property type="match status" value="1"/>
</dbReference>
<dbReference type="RefSeq" id="WP_154449269.1">
    <property type="nucleotide sequence ID" value="NZ_WIND01000027.1"/>
</dbReference>
<comment type="cofactor">
    <cofactor evidence="19 21">
        <name>heme c</name>
        <dbReference type="ChEBI" id="CHEBI:61717"/>
    </cofactor>
    <text evidence="19 21">Binds 2 heme C groups per subunit.</text>
</comment>
<accession>A0A6L5Z7C0</accession>
<keyword evidence="18 19" id="KW-0472">Membrane</keyword>
<evidence type="ECO:0000256" key="23">
    <source>
        <dbReference type="SAM" id="Phobius"/>
    </source>
</evidence>
<feature type="binding site" description="covalent" evidence="21">
    <location>
        <position position="226"/>
    </location>
    <ligand>
        <name>heme c</name>
        <dbReference type="ChEBI" id="CHEBI:61717"/>
        <label>2</label>
    </ligand>
</feature>
<dbReference type="InterPro" id="IPR009056">
    <property type="entry name" value="Cyt_c-like_dom"/>
</dbReference>
<dbReference type="GO" id="GO:0006119">
    <property type="term" value="P:oxidative phosphorylation"/>
    <property type="evidence" value="ECO:0007669"/>
    <property type="project" value="UniProtKB-UniPathway"/>
</dbReference>
<evidence type="ECO:0000256" key="16">
    <source>
        <dbReference type="ARBA" id="ARBA00023004"/>
    </source>
</evidence>
<evidence type="ECO:0000256" key="19">
    <source>
        <dbReference type="PIRNR" id="PIRNR000006"/>
    </source>
</evidence>
<feature type="domain" description="Cytochrome c" evidence="24">
    <location>
        <begin position="212"/>
        <end position="294"/>
    </location>
</feature>
<dbReference type="Pfam" id="PF00034">
    <property type="entry name" value="Cytochrom_C"/>
    <property type="match status" value="1"/>
</dbReference>
<evidence type="ECO:0000313" key="25">
    <source>
        <dbReference type="EMBL" id="MSU91842.1"/>
    </source>
</evidence>
<keyword evidence="26" id="KW-1185">Reference proteome</keyword>
<feature type="binding site" description="covalent" evidence="21">
    <location>
        <position position="135"/>
    </location>
    <ligand>
        <name>heme c</name>
        <dbReference type="ChEBI" id="CHEBI:61717"/>
        <label>1</label>
    </ligand>
</feature>
<comment type="subcellular location">
    <subcellularLocation>
        <location evidence="1 19">Cell inner membrane</location>
    </subcellularLocation>
</comment>
<evidence type="ECO:0000256" key="1">
    <source>
        <dbReference type="ARBA" id="ARBA00004533"/>
    </source>
</evidence>
<keyword evidence="15 19" id="KW-0560">Oxidoreductase</keyword>
<evidence type="ECO:0000313" key="26">
    <source>
        <dbReference type="Proteomes" id="UP000474957"/>
    </source>
</evidence>
<keyword evidence="11" id="KW-0677">Repeat</keyword>
<evidence type="ECO:0000256" key="20">
    <source>
        <dbReference type="PIRSR" id="PIRSR000006-1"/>
    </source>
</evidence>
<feature type="binding site" description="covalent" evidence="21">
    <location>
        <position position="138"/>
    </location>
    <ligand>
        <name>heme c</name>
        <dbReference type="ChEBI" id="CHEBI:61717"/>
        <label>1</label>
    </ligand>
</feature>
<keyword evidence="13 19" id="KW-0249">Electron transport</keyword>
<keyword evidence="7 19" id="KW-0349">Heme</keyword>
<name>A0A6L5Z7C0_9RHOB</name>
<reference evidence="25 26" key="1">
    <citation type="submission" date="2019-10" db="EMBL/GenBank/DDBJ databases">
        <title>Cognatihalovulum marinum gen. nov. sp. nov., a new member of the family Rhodobacteraceae isolated from deep seawater of the Northwest Indian Ocean.</title>
        <authorList>
            <person name="Ruan C."/>
            <person name="Wang J."/>
            <person name="Zheng X."/>
            <person name="Song L."/>
            <person name="Zhu Y."/>
            <person name="Huang Y."/>
            <person name="Lu Z."/>
            <person name="Du W."/>
            <person name="Huang L."/>
            <person name="Dai X."/>
        </authorList>
    </citation>
    <scope>NUCLEOTIDE SEQUENCE [LARGE SCALE GENOMIC DNA]</scope>
    <source>
        <strain evidence="25 26">2CG4</strain>
    </source>
</reference>
<organism evidence="25 26">
    <name type="scientific">Halovulum marinum</name>
    <dbReference type="NCBI Taxonomy" id="2662447"/>
    <lineage>
        <taxon>Bacteria</taxon>
        <taxon>Pseudomonadati</taxon>
        <taxon>Pseudomonadota</taxon>
        <taxon>Alphaproteobacteria</taxon>
        <taxon>Rhodobacterales</taxon>
        <taxon>Paracoccaceae</taxon>
        <taxon>Halovulum</taxon>
    </lineage>
</organism>
<evidence type="ECO:0000256" key="10">
    <source>
        <dbReference type="ARBA" id="ARBA00022723"/>
    </source>
</evidence>